<dbReference type="EMBL" id="LR899014">
    <property type="protein sequence ID" value="CAD7092974.1"/>
    <property type="molecule type" value="Genomic_DNA"/>
</dbReference>
<gene>
    <name evidence="1" type="ORF">HERILL_LOCUS15292</name>
</gene>
<dbReference type="InParanoid" id="A0A7R8Z0Z7"/>
<protein>
    <submittedName>
        <fullName evidence="1">Uncharacterized protein</fullName>
    </submittedName>
</protein>
<reference evidence="1 2" key="1">
    <citation type="submission" date="2020-11" db="EMBL/GenBank/DDBJ databases">
        <authorList>
            <person name="Wallbank WR R."/>
            <person name="Pardo Diaz C."/>
            <person name="Kozak K."/>
            <person name="Martin S."/>
            <person name="Jiggins C."/>
            <person name="Moest M."/>
            <person name="Warren A I."/>
            <person name="Generalovic N T."/>
            <person name="Byers J.R.P. K."/>
            <person name="Montejo-Kovacevich G."/>
            <person name="Yen C E."/>
        </authorList>
    </citation>
    <scope>NUCLEOTIDE SEQUENCE [LARGE SCALE GENOMIC DNA]</scope>
</reference>
<organism evidence="1 2">
    <name type="scientific">Hermetia illucens</name>
    <name type="common">Black soldier fly</name>
    <dbReference type="NCBI Taxonomy" id="343691"/>
    <lineage>
        <taxon>Eukaryota</taxon>
        <taxon>Metazoa</taxon>
        <taxon>Ecdysozoa</taxon>
        <taxon>Arthropoda</taxon>
        <taxon>Hexapoda</taxon>
        <taxon>Insecta</taxon>
        <taxon>Pterygota</taxon>
        <taxon>Neoptera</taxon>
        <taxon>Endopterygota</taxon>
        <taxon>Diptera</taxon>
        <taxon>Brachycera</taxon>
        <taxon>Stratiomyomorpha</taxon>
        <taxon>Stratiomyidae</taxon>
        <taxon>Hermetiinae</taxon>
        <taxon>Hermetia</taxon>
    </lineage>
</organism>
<evidence type="ECO:0000313" key="1">
    <source>
        <dbReference type="EMBL" id="CAD7092974.1"/>
    </source>
</evidence>
<evidence type="ECO:0000313" key="2">
    <source>
        <dbReference type="Proteomes" id="UP000594454"/>
    </source>
</evidence>
<name>A0A7R8Z0Z7_HERIL</name>
<keyword evidence="2" id="KW-1185">Reference proteome</keyword>
<dbReference type="Proteomes" id="UP000594454">
    <property type="component" value="Chromosome 6"/>
</dbReference>
<accession>A0A7R8Z0Z7</accession>
<sequence>MEIVDIAVDKYNKTFHSVTKRKPVVVFLARSQRINYQDIVDFKSEDHANVKCEILWKQKNQIKIHNAKRKTPKRYKTDDVVYKKNKQIKSKDKHLFEKETVAKNNRITITTTSGKGFITNVSSVAV</sequence>
<dbReference type="AlphaFoldDB" id="A0A7R8Z0Z7"/>
<proteinExistence type="predicted"/>